<keyword evidence="2" id="KW-1185">Reference proteome</keyword>
<organism evidence="1 2">
    <name type="scientific">Turneriella parva (strain ATCC BAA-1111 / DSM 21527 / NCTC 11395 / H)</name>
    <name type="common">Leptospira parva</name>
    <dbReference type="NCBI Taxonomy" id="869212"/>
    <lineage>
        <taxon>Bacteria</taxon>
        <taxon>Pseudomonadati</taxon>
        <taxon>Spirochaetota</taxon>
        <taxon>Spirochaetia</taxon>
        <taxon>Leptospirales</taxon>
        <taxon>Leptospiraceae</taxon>
        <taxon>Turneriella</taxon>
    </lineage>
</organism>
<dbReference type="Proteomes" id="UP000006048">
    <property type="component" value="Chromosome"/>
</dbReference>
<evidence type="ECO:0000313" key="2">
    <source>
        <dbReference type="Proteomes" id="UP000006048"/>
    </source>
</evidence>
<evidence type="ECO:0000313" key="1">
    <source>
        <dbReference type="EMBL" id="AFM12712.1"/>
    </source>
</evidence>
<proteinExistence type="predicted"/>
<protein>
    <submittedName>
        <fullName evidence="1">Uncharacterized protein</fullName>
    </submittedName>
</protein>
<dbReference type="STRING" id="869212.Turpa_2066"/>
<name>I4B605_TURPD</name>
<dbReference type="EMBL" id="CP002959">
    <property type="protein sequence ID" value="AFM12712.1"/>
    <property type="molecule type" value="Genomic_DNA"/>
</dbReference>
<accession>I4B605</accession>
<sequence length="163" mass="18343">MAEASVCVAGLRASCSLADHYKPAEAPWLVKPRRFCWQFGFTAVPRCIRAAMLLPALSVLLHVDLPKKSGAGTCYIVGQQYSDRFPELVMVELSNGRDSTCFQYRFEILRDLEEGWVYYTAELQDSRLKPLNKVEAVEVAGQKYLRIDGRAESRDDLGPVPEI</sequence>
<gene>
    <name evidence="1" type="ordered locus">Turpa_2066</name>
</gene>
<dbReference type="KEGG" id="tpx:Turpa_2066"/>
<reference evidence="1 2" key="1">
    <citation type="submission" date="2012-06" db="EMBL/GenBank/DDBJ databases">
        <title>The complete chromosome of genome of Turneriella parva DSM 21527.</title>
        <authorList>
            <consortium name="US DOE Joint Genome Institute (JGI-PGF)"/>
            <person name="Lucas S."/>
            <person name="Han J."/>
            <person name="Lapidus A."/>
            <person name="Bruce D."/>
            <person name="Goodwin L."/>
            <person name="Pitluck S."/>
            <person name="Peters L."/>
            <person name="Kyrpides N."/>
            <person name="Mavromatis K."/>
            <person name="Ivanova N."/>
            <person name="Mikhailova N."/>
            <person name="Chertkov O."/>
            <person name="Detter J.C."/>
            <person name="Tapia R."/>
            <person name="Han C."/>
            <person name="Land M."/>
            <person name="Hauser L."/>
            <person name="Markowitz V."/>
            <person name="Cheng J.-F."/>
            <person name="Hugenholtz P."/>
            <person name="Woyke T."/>
            <person name="Wu D."/>
            <person name="Gronow S."/>
            <person name="Wellnitz S."/>
            <person name="Brambilla E."/>
            <person name="Klenk H.-P."/>
            <person name="Eisen J.A."/>
        </authorList>
    </citation>
    <scope>NUCLEOTIDE SEQUENCE [LARGE SCALE GENOMIC DNA]</scope>
    <source>
        <strain evidence="2">ATCC BAA-1111 / DSM 21527 / NCTC 11395 / H</strain>
    </source>
</reference>
<dbReference type="AlphaFoldDB" id="I4B605"/>
<dbReference type="HOGENOM" id="CLU_1626354_0_0_12"/>